<dbReference type="Proteomes" id="UP000284024">
    <property type="component" value="Unassembled WGS sequence"/>
</dbReference>
<evidence type="ECO:0000256" key="2">
    <source>
        <dbReference type="ARBA" id="ARBA00022692"/>
    </source>
</evidence>
<protein>
    <submittedName>
        <fullName evidence="6">Flippase</fullName>
    </submittedName>
</protein>
<name>A0A414W196_9FIRM</name>
<evidence type="ECO:0000256" key="3">
    <source>
        <dbReference type="ARBA" id="ARBA00022989"/>
    </source>
</evidence>
<organism evidence="6 7">
    <name type="scientific">Blautia obeum</name>
    <dbReference type="NCBI Taxonomy" id="40520"/>
    <lineage>
        <taxon>Bacteria</taxon>
        <taxon>Bacillati</taxon>
        <taxon>Bacillota</taxon>
        <taxon>Clostridia</taxon>
        <taxon>Lachnospirales</taxon>
        <taxon>Lachnospiraceae</taxon>
        <taxon>Blautia</taxon>
    </lineage>
</organism>
<evidence type="ECO:0000313" key="6">
    <source>
        <dbReference type="EMBL" id="RHH18425.1"/>
    </source>
</evidence>
<dbReference type="AlphaFoldDB" id="A0A414W196"/>
<proteinExistence type="predicted"/>
<dbReference type="Pfam" id="PF01943">
    <property type="entry name" value="Polysacc_synt"/>
    <property type="match status" value="1"/>
</dbReference>
<feature type="transmembrane region" description="Helical" evidence="5">
    <location>
        <begin position="396"/>
        <end position="415"/>
    </location>
</feature>
<feature type="transmembrane region" description="Helical" evidence="5">
    <location>
        <begin position="98"/>
        <end position="117"/>
    </location>
</feature>
<keyword evidence="3 5" id="KW-1133">Transmembrane helix</keyword>
<dbReference type="PANTHER" id="PTHR43424">
    <property type="entry name" value="LOCUS PUTATIVE PROTEIN 1-RELATED"/>
    <property type="match status" value="1"/>
</dbReference>
<gene>
    <name evidence="6" type="ORF">DW222_08750</name>
</gene>
<feature type="transmembrane region" description="Helical" evidence="5">
    <location>
        <begin position="21"/>
        <end position="41"/>
    </location>
</feature>
<feature type="transmembrane region" description="Helical" evidence="5">
    <location>
        <begin position="454"/>
        <end position="472"/>
    </location>
</feature>
<feature type="transmembrane region" description="Helical" evidence="5">
    <location>
        <begin position="53"/>
        <end position="77"/>
    </location>
</feature>
<feature type="transmembrane region" description="Helical" evidence="5">
    <location>
        <begin position="129"/>
        <end position="147"/>
    </location>
</feature>
<comment type="subcellular location">
    <subcellularLocation>
        <location evidence="1">Membrane</location>
        <topology evidence="1">Multi-pass membrane protein</topology>
    </subcellularLocation>
</comment>
<dbReference type="EMBL" id="QRJH01000004">
    <property type="protein sequence ID" value="RHH18425.1"/>
    <property type="molecule type" value="Genomic_DNA"/>
</dbReference>
<evidence type="ECO:0000256" key="4">
    <source>
        <dbReference type="ARBA" id="ARBA00023136"/>
    </source>
</evidence>
<dbReference type="InterPro" id="IPR002797">
    <property type="entry name" value="Polysacc_synth"/>
</dbReference>
<accession>A0A414W196</accession>
<feature type="transmembrane region" description="Helical" evidence="5">
    <location>
        <begin position="181"/>
        <end position="201"/>
    </location>
</feature>
<evidence type="ECO:0000313" key="7">
    <source>
        <dbReference type="Proteomes" id="UP000284024"/>
    </source>
</evidence>
<reference evidence="6 7" key="1">
    <citation type="submission" date="2018-08" db="EMBL/GenBank/DDBJ databases">
        <title>A genome reference for cultivated species of the human gut microbiota.</title>
        <authorList>
            <person name="Zou Y."/>
            <person name="Xue W."/>
            <person name="Luo G."/>
        </authorList>
    </citation>
    <scope>NUCLEOTIDE SEQUENCE [LARGE SCALE GENOMIC DNA]</scope>
    <source>
        <strain evidence="6 7">AM18-2AC</strain>
    </source>
</reference>
<feature type="transmembrane region" description="Helical" evidence="5">
    <location>
        <begin position="370"/>
        <end position="390"/>
    </location>
</feature>
<dbReference type="InterPro" id="IPR052556">
    <property type="entry name" value="PolySynth_Transporter"/>
</dbReference>
<feature type="transmembrane region" description="Helical" evidence="5">
    <location>
        <begin position="301"/>
        <end position="327"/>
    </location>
</feature>
<feature type="transmembrane region" description="Helical" evidence="5">
    <location>
        <begin position="154"/>
        <end position="175"/>
    </location>
</feature>
<keyword evidence="4 5" id="KW-0472">Membrane</keyword>
<feature type="transmembrane region" description="Helical" evidence="5">
    <location>
        <begin position="427"/>
        <end position="448"/>
    </location>
</feature>
<evidence type="ECO:0000256" key="1">
    <source>
        <dbReference type="ARBA" id="ARBA00004141"/>
    </source>
</evidence>
<sequence length="485" mass="54440">MYGVAFMHMIRMKIKSIKLNVIANALLKGSMIILPLITFPYITRTIHAEKYGILALCYSVISYFDMFAALGVSVYAIREGARLRNDREKISQFSSEVFSINILSTLLSYIALMALIYLWQPGTDYKKILLIYSIEIVATTISVEWIYNIFEEYVYITIRTIALQTVKIMMIFVLIKQESDFYLSAVIDALFFFSIGIINFLRSKRYVDLRLILSKKIFAHLRPILVLFANTLMISIYVNLDITMLGLMQGDAVTGVYKVTTKIYSAVKAMVNGITVVFIPRLSGYIGQNKKTQYDDLLNKLLLALLVVVAPLVVGLIMTSSSVLLLVSGEEYLSGSISLIILAFTLCIAMVSNVLLNAVLIIFHREKKALQITTLSSVINVVLNLVFIPMFSLNGAAFTTLLSELTVMILAFFSVRDILKVKLEIGVIFNVLIGCAAIVCGCLFIDAMNLSNTASLFIKVIASGLLYILILLPNRRLRQRFMIRK</sequence>
<feature type="transmembrane region" description="Helical" evidence="5">
    <location>
        <begin position="339"/>
        <end position="363"/>
    </location>
</feature>
<evidence type="ECO:0000256" key="5">
    <source>
        <dbReference type="SAM" id="Phobius"/>
    </source>
</evidence>
<feature type="transmembrane region" description="Helical" evidence="5">
    <location>
        <begin position="221"/>
        <end position="240"/>
    </location>
</feature>
<dbReference type="GO" id="GO:0016020">
    <property type="term" value="C:membrane"/>
    <property type="evidence" value="ECO:0007669"/>
    <property type="project" value="UniProtKB-SubCell"/>
</dbReference>
<comment type="caution">
    <text evidence="6">The sequence shown here is derived from an EMBL/GenBank/DDBJ whole genome shotgun (WGS) entry which is preliminary data.</text>
</comment>
<keyword evidence="2 5" id="KW-0812">Transmembrane</keyword>
<feature type="transmembrane region" description="Helical" evidence="5">
    <location>
        <begin position="263"/>
        <end position="280"/>
    </location>
</feature>
<dbReference type="PANTHER" id="PTHR43424:SF1">
    <property type="entry name" value="LOCUS PUTATIVE PROTEIN 1-RELATED"/>
    <property type="match status" value="1"/>
</dbReference>